<evidence type="ECO:0000313" key="11">
    <source>
        <dbReference type="Proteomes" id="UP000078561"/>
    </source>
</evidence>
<feature type="transmembrane region" description="Helical" evidence="8">
    <location>
        <begin position="262"/>
        <end position="284"/>
    </location>
</feature>
<evidence type="ECO:0000256" key="7">
    <source>
        <dbReference type="ARBA" id="ARBA00023136"/>
    </source>
</evidence>
<dbReference type="PANTHER" id="PTHR22950">
    <property type="entry name" value="AMINO ACID TRANSPORTER"/>
    <property type="match status" value="1"/>
</dbReference>
<keyword evidence="3" id="KW-0813">Transport</keyword>
<evidence type="ECO:0000256" key="8">
    <source>
        <dbReference type="SAM" id="Phobius"/>
    </source>
</evidence>
<dbReference type="EMBL" id="LT552697">
    <property type="protein sequence ID" value="SAL99426.1"/>
    <property type="molecule type" value="Genomic_DNA"/>
</dbReference>
<keyword evidence="6 8" id="KW-1133">Transmembrane helix</keyword>
<dbReference type="InParanoid" id="A0A168MY10"/>
<evidence type="ECO:0000256" key="2">
    <source>
        <dbReference type="ARBA" id="ARBA00008066"/>
    </source>
</evidence>
<comment type="subcellular location">
    <subcellularLocation>
        <location evidence="1">Membrane</location>
        <topology evidence="1">Multi-pass membrane protein</topology>
    </subcellularLocation>
</comment>
<dbReference type="InterPro" id="IPR013057">
    <property type="entry name" value="AA_transpt_TM"/>
</dbReference>
<dbReference type="OMA" id="QEFDNEP"/>
<accession>A0A168MY10</accession>
<keyword evidence="11" id="KW-1185">Reference proteome</keyword>
<comment type="similarity">
    <text evidence="2">Belongs to the amino acid/polyamine transporter 2 family.</text>
</comment>
<gene>
    <name evidence="10" type="primary">ABSGL_05040.1 scaffold 6272</name>
</gene>
<keyword evidence="7 8" id="KW-0472">Membrane</keyword>
<sequence length="438" mass="47705">MSTHEKKEGAPSYQGSLTADSFTDSFDGNQQFLDVDRSQAGSSFWAYFNVVCVIAGTGTLGLPYSLKQGGWFGLFILFLAWFMSTYTAIILIRCLYAKGDKRLHNYKDIATAAFGAVGGWISFFFNAWITLGAPVLYMVLSGQNLNQLCQGTVAEIGVVKWTIVSCAIVAIPFVLVKNMKEVAFMSAFGAVATAIVVIIVLVVSCIDQSHFTPEQVASHTHSPVIWDQFPIALATISFSFGGNIVYPHVEASMKKPSDWPKVVAAGLGTCAALYFLTAIPGYYIFGSTVQSPVYNSISDGPPKIIAIVLMTIHVITAAPILVTSFSLDCEEMANISVERFGKWGEFALRVCLRGVIMVFVGVIACVVPNFSALMSLIGAFANCLLIFVFPVLFYFRLTGFRNKPIYELLWCGLIVLLGIVGLIFGSWSAIDELKVAYK</sequence>
<feature type="transmembrane region" description="Helical" evidence="8">
    <location>
        <begin position="183"/>
        <end position="204"/>
    </location>
</feature>
<evidence type="ECO:0000256" key="1">
    <source>
        <dbReference type="ARBA" id="ARBA00004141"/>
    </source>
</evidence>
<feature type="domain" description="Amino acid transporter transmembrane" evidence="9">
    <location>
        <begin position="42"/>
        <end position="429"/>
    </location>
</feature>
<dbReference type="GO" id="GO:0015179">
    <property type="term" value="F:L-amino acid transmembrane transporter activity"/>
    <property type="evidence" value="ECO:0007669"/>
    <property type="project" value="TreeGrafter"/>
</dbReference>
<reference evidence="10" key="1">
    <citation type="submission" date="2016-04" db="EMBL/GenBank/DDBJ databases">
        <authorList>
            <person name="Evans L.H."/>
            <person name="Alamgir A."/>
            <person name="Owens N."/>
            <person name="Weber N.D."/>
            <person name="Virtaneva K."/>
            <person name="Barbian K."/>
            <person name="Babar A."/>
            <person name="Rosenke K."/>
        </authorList>
    </citation>
    <scope>NUCLEOTIDE SEQUENCE [LARGE SCALE GENOMIC DNA]</scope>
    <source>
        <strain evidence="10">CBS 101.48</strain>
    </source>
</reference>
<feature type="transmembrane region" description="Helical" evidence="8">
    <location>
        <begin position="304"/>
        <end position="325"/>
    </location>
</feature>
<dbReference type="Gene3D" id="1.20.1740.10">
    <property type="entry name" value="Amino acid/polyamine transporter I"/>
    <property type="match status" value="1"/>
</dbReference>
<feature type="transmembrane region" description="Helical" evidence="8">
    <location>
        <begin position="407"/>
        <end position="430"/>
    </location>
</feature>
<dbReference type="Pfam" id="PF01490">
    <property type="entry name" value="Aa_trans"/>
    <property type="match status" value="1"/>
</dbReference>
<feature type="transmembrane region" description="Helical" evidence="8">
    <location>
        <begin position="113"/>
        <end position="138"/>
    </location>
</feature>
<dbReference type="PANTHER" id="PTHR22950:SF692">
    <property type="entry name" value="TRANSMEMBRANE AMINO ACID TRANSPORTER FAMILY PROTEIN"/>
    <property type="match status" value="1"/>
</dbReference>
<protein>
    <recommendedName>
        <fullName evidence="9">Amino acid transporter transmembrane domain-containing protein</fullName>
    </recommendedName>
</protein>
<organism evidence="10">
    <name type="scientific">Absidia glauca</name>
    <name type="common">Pin mould</name>
    <dbReference type="NCBI Taxonomy" id="4829"/>
    <lineage>
        <taxon>Eukaryota</taxon>
        <taxon>Fungi</taxon>
        <taxon>Fungi incertae sedis</taxon>
        <taxon>Mucoromycota</taxon>
        <taxon>Mucoromycotina</taxon>
        <taxon>Mucoromycetes</taxon>
        <taxon>Mucorales</taxon>
        <taxon>Cunninghamellaceae</taxon>
        <taxon>Absidia</taxon>
    </lineage>
</organism>
<dbReference type="OrthoDB" id="40134at2759"/>
<evidence type="ECO:0000256" key="6">
    <source>
        <dbReference type="ARBA" id="ARBA00022989"/>
    </source>
</evidence>
<dbReference type="GO" id="GO:0005774">
    <property type="term" value="C:vacuolar membrane"/>
    <property type="evidence" value="ECO:0007669"/>
    <property type="project" value="TreeGrafter"/>
</dbReference>
<name>A0A168MY10_ABSGL</name>
<feature type="transmembrane region" description="Helical" evidence="8">
    <location>
        <begin position="376"/>
        <end position="395"/>
    </location>
</feature>
<feature type="transmembrane region" description="Helical" evidence="8">
    <location>
        <begin position="346"/>
        <end position="370"/>
    </location>
</feature>
<feature type="transmembrane region" description="Helical" evidence="8">
    <location>
        <begin position="70"/>
        <end position="92"/>
    </location>
</feature>
<feature type="transmembrane region" description="Helical" evidence="8">
    <location>
        <begin position="224"/>
        <end position="246"/>
    </location>
</feature>
<keyword evidence="4 8" id="KW-0812">Transmembrane</keyword>
<evidence type="ECO:0000256" key="4">
    <source>
        <dbReference type="ARBA" id="ARBA00022692"/>
    </source>
</evidence>
<dbReference type="AlphaFoldDB" id="A0A168MY10"/>
<proteinExistence type="inferred from homology"/>
<keyword evidence="5" id="KW-0029">Amino-acid transport</keyword>
<evidence type="ECO:0000256" key="3">
    <source>
        <dbReference type="ARBA" id="ARBA00022448"/>
    </source>
</evidence>
<dbReference type="STRING" id="4829.A0A168MY10"/>
<evidence type="ECO:0000313" key="10">
    <source>
        <dbReference type="EMBL" id="SAL99426.1"/>
    </source>
</evidence>
<dbReference type="Proteomes" id="UP000078561">
    <property type="component" value="Unassembled WGS sequence"/>
</dbReference>
<evidence type="ECO:0000256" key="5">
    <source>
        <dbReference type="ARBA" id="ARBA00022970"/>
    </source>
</evidence>
<feature type="transmembrane region" description="Helical" evidence="8">
    <location>
        <begin position="158"/>
        <end position="176"/>
    </location>
</feature>
<evidence type="ECO:0000259" key="9">
    <source>
        <dbReference type="Pfam" id="PF01490"/>
    </source>
</evidence>
<feature type="transmembrane region" description="Helical" evidence="8">
    <location>
        <begin position="44"/>
        <end position="64"/>
    </location>
</feature>